<accession>A0A7C3LUT2</accession>
<evidence type="ECO:0000256" key="1">
    <source>
        <dbReference type="ARBA" id="ARBA00022729"/>
    </source>
</evidence>
<dbReference type="InterPro" id="IPR004564">
    <property type="entry name" value="OM_lipoprot_carrier_LolA-like"/>
</dbReference>
<gene>
    <name evidence="2" type="ORF">ENX03_03585</name>
</gene>
<dbReference type="EMBL" id="DTMM01000074">
    <property type="protein sequence ID" value="HFT93023.1"/>
    <property type="molecule type" value="Genomic_DNA"/>
</dbReference>
<name>A0A7C3LUT2_9BACT</name>
<sequence length="163" mass="18597">MKDLAQVKSDNPRFVQRQYLRSMTKPLVSSGVLLYRRPDYLEQKTEFPSSQRAIIQGNKLTLYSSAWKGPRTLSLQNTPGIWAVVESLRATLSGKLPVLLRDFNVKMNGSDKHWQLEFKPRDKALKKEVAAILLSGSGRWIGRIEIHYLAGNYSVTQLRRSPP</sequence>
<dbReference type="Gene3D" id="2.50.20.10">
    <property type="entry name" value="Lipoprotein localisation LolA/LolB/LppX"/>
    <property type="match status" value="1"/>
</dbReference>
<dbReference type="Pfam" id="PF19574">
    <property type="entry name" value="LolA_3"/>
    <property type="match status" value="1"/>
</dbReference>
<comment type="caution">
    <text evidence="2">The sequence shown here is derived from an EMBL/GenBank/DDBJ whole genome shotgun (WGS) entry which is preliminary data.</text>
</comment>
<organism evidence="2">
    <name type="scientific">Leptospirillum ferriphilum</name>
    <dbReference type="NCBI Taxonomy" id="178606"/>
    <lineage>
        <taxon>Bacteria</taxon>
        <taxon>Pseudomonadati</taxon>
        <taxon>Nitrospirota</taxon>
        <taxon>Nitrospiria</taxon>
        <taxon>Nitrospirales</taxon>
        <taxon>Nitrospiraceae</taxon>
        <taxon>Leptospirillum</taxon>
    </lineage>
</organism>
<dbReference type="InterPro" id="IPR029046">
    <property type="entry name" value="LolA/LolB/LppX"/>
</dbReference>
<reference evidence="2" key="1">
    <citation type="journal article" date="2020" name="mSystems">
        <title>Genome- and Community-Level Interaction Insights into Carbon Utilization and Element Cycling Functions of Hydrothermarchaeota in Hydrothermal Sediment.</title>
        <authorList>
            <person name="Zhou Z."/>
            <person name="Liu Y."/>
            <person name="Xu W."/>
            <person name="Pan J."/>
            <person name="Luo Z.H."/>
            <person name="Li M."/>
        </authorList>
    </citation>
    <scope>NUCLEOTIDE SEQUENCE [LARGE SCALE GENOMIC DNA]</scope>
    <source>
        <strain evidence="2">SpSt-902</strain>
    </source>
</reference>
<keyword evidence="1" id="KW-0732">Signal</keyword>
<evidence type="ECO:0000313" key="2">
    <source>
        <dbReference type="EMBL" id="HFT93023.1"/>
    </source>
</evidence>
<proteinExistence type="predicted"/>
<dbReference type="SUPFAM" id="SSF89392">
    <property type="entry name" value="Prokaryotic lipoproteins and lipoprotein localization factors"/>
    <property type="match status" value="1"/>
</dbReference>
<dbReference type="AlphaFoldDB" id="A0A7C3LUT2"/>
<keyword evidence="2" id="KW-0449">Lipoprotein</keyword>
<dbReference type="CDD" id="cd16325">
    <property type="entry name" value="LolA"/>
    <property type="match status" value="1"/>
</dbReference>
<protein>
    <submittedName>
        <fullName evidence="2">Outer membrane lipoprotein carrier protein LolA</fullName>
    </submittedName>
</protein>